<evidence type="ECO:0000256" key="3">
    <source>
        <dbReference type="SAM" id="Coils"/>
    </source>
</evidence>
<dbReference type="WBParaSite" id="PgE027_g003_t01">
    <property type="protein sequence ID" value="PgE027_g003_t01"/>
    <property type="gene ID" value="PgE027_g003"/>
</dbReference>
<reference evidence="6" key="1">
    <citation type="submission" date="2022-11" db="UniProtKB">
        <authorList>
            <consortium name="WormBaseParasite"/>
        </authorList>
    </citation>
    <scope>IDENTIFICATION</scope>
</reference>
<feature type="coiled-coil region" evidence="3">
    <location>
        <begin position="854"/>
        <end position="923"/>
    </location>
</feature>
<dbReference type="Gene3D" id="3.40.50.300">
    <property type="entry name" value="P-loop containing nucleotide triphosphate hydrolases"/>
    <property type="match status" value="2"/>
</dbReference>
<name>A0A914ZXT5_PARUN</name>
<dbReference type="Pfam" id="PF02463">
    <property type="entry name" value="SMC_N"/>
    <property type="match status" value="1"/>
</dbReference>
<dbReference type="InterPro" id="IPR024704">
    <property type="entry name" value="SMC"/>
</dbReference>
<feature type="domain" description="SMC hinge" evidence="4">
    <location>
        <begin position="533"/>
        <end position="646"/>
    </location>
</feature>
<dbReference type="Pfam" id="PF06470">
    <property type="entry name" value="SMC_hinge"/>
    <property type="match status" value="1"/>
</dbReference>
<dbReference type="SUPFAM" id="SSF52540">
    <property type="entry name" value="P-loop containing nucleoside triphosphate hydrolases"/>
    <property type="match status" value="1"/>
</dbReference>
<organism evidence="5 6">
    <name type="scientific">Parascaris univalens</name>
    <name type="common">Nematode worm</name>
    <dbReference type="NCBI Taxonomy" id="6257"/>
    <lineage>
        <taxon>Eukaryota</taxon>
        <taxon>Metazoa</taxon>
        <taxon>Ecdysozoa</taxon>
        <taxon>Nematoda</taxon>
        <taxon>Chromadorea</taxon>
        <taxon>Rhabditida</taxon>
        <taxon>Spirurina</taxon>
        <taxon>Ascaridomorpha</taxon>
        <taxon>Ascaridoidea</taxon>
        <taxon>Ascarididae</taxon>
        <taxon>Parascaris</taxon>
    </lineage>
</organism>
<dbReference type="PIRSF" id="PIRSF005719">
    <property type="entry name" value="SMC"/>
    <property type="match status" value="1"/>
</dbReference>
<dbReference type="AlphaFoldDB" id="A0A914ZXT5"/>
<evidence type="ECO:0000256" key="1">
    <source>
        <dbReference type="ARBA" id="ARBA00023054"/>
    </source>
</evidence>
<comment type="similarity">
    <text evidence="2">Belongs to the SMC family.</text>
</comment>
<keyword evidence="1 3" id="KW-0175">Coiled coil</keyword>
<dbReference type="InterPro" id="IPR027417">
    <property type="entry name" value="P-loop_NTPase"/>
</dbReference>
<dbReference type="GO" id="GO:0051276">
    <property type="term" value="P:chromosome organization"/>
    <property type="evidence" value="ECO:0007669"/>
    <property type="project" value="InterPro"/>
</dbReference>
<keyword evidence="5" id="KW-1185">Reference proteome</keyword>
<dbReference type="GO" id="GO:0005634">
    <property type="term" value="C:nucleus"/>
    <property type="evidence" value="ECO:0007669"/>
    <property type="project" value="UniProtKB-SubCell"/>
</dbReference>
<dbReference type="SMART" id="SM00968">
    <property type="entry name" value="SMC_hinge"/>
    <property type="match status" value="1"/>
</dbReference>
<dbReference type="Proteomes" id="UP000887569">
    <property type="component" value="Unplaced"/>
</dbReference>
<dbReference type="GO" id="GO:0016887">
    <property type="term" value="F:ATP hydrolysis activity"/>
    <property type="evidence" value="ECO:0007669"/>
    <property type="project" value="InterPro"/>
</dbReference>
<proteinExistence type="inferred from homology"/>
<dbReference type="InterPro" id="IPR010935">
    <property type="entry name" value="SMC_hinge"/>
</dbReference>
<comment type="subcellular location">
    <subcellularLocation>
        <location evidence="2">Nucleus</location>
    </subcellularLocation>
</comment>
<feature type="coiled-coil region" evidence="3">
    <location>
        <begin position="762"/>
        <end position="819"/>
    </location>
</feature>
<protein>
    <recommendedName>
        <fullName evidence="2">Structural maintenance of chromosomes protein</fullName>
    </recommendedName>
</protein>
<evidence type="ECO:0000313" key="6">
    <source>
        <dbReference type="WBParaSite" id="PgE027_g003_t01"/>
    </source>
</evidence>
<dbReference type="GO" id="GO:0005694">
    <property type="term" value="C:chromosome"/>
    <property type="evidence" value="ECO:0007669"/>
    <property type="project" value="InterPro"/>
</dbReference>
<evidence type="ECO:0000313" key="5">
    <source>
        <dbReference type="Proteomes" id="UP000887569"/>
    </source>
</evidence>
<feature type="coiled-coil region" evidence="3">
    <location>
        <begin position="685"/>
        <end position="733"/>
    </location>
</feature>
<dbReference type="InterPro" id="IPR003395">
    <property type="entry name" value="RecF/RecN/SMC_N"/>
</dbReference>
<dbReference type="GO" id="GO:0032991">
    <property type="term" value="C:protein-containing complex"/>
    <property type="evidence" value="ECO:0007669"/>
    <property type="project" value="UniProtKB-ARBA"/>
</dbReference>
<dbReference type="Gene3D" id="1.10.287.1490">
    <property type="match status" value="1"/>
</dbReference>
<sequence>MHIKQVKISGFRSYRDATISDLSPNHNVIVGRNGSGKSNFLFAIEFVLSDKFSSLSSVRRRELFHEGIGEGATVARVSIVLDNSDRRIVTEDTDEVVIGRQVSAKKDNYFKGSKVITRNDMILLMTSAGFSLSNPYYVVKQGRINELATSSDATRLRILKEVAGSEMYDTQRMRNLKSLHEASMKGAKIEFLLSSIESRLKMLQKAREDAVEFRKWDRIKRSVEYFIYENHLKEHRKKLTKLDDEREQLREVIDKVEKEMQNTQESSLSLQTEQSELENRISRVIDEKSVLLGEQMQLLEKKTELELRVGDLSKEVEQQQSARKEAQDALMKLDADIDSKQQQLNEIKSEHEALANEMAELNTYIRISDQRCEELYMKQGQTDHYETVEERDNELKKQIRLCERQVAEITDRIAEIERNLQDGEEEVQHLKQQILVVGRRIDECTDETAIVGNKIAHIRDQICQAIIRQQEAVREENNARNEVHVIEMDVVRRDGRLRGVVGKSIMSGVDSVKRILQQFRDSNRNGEYDHILNGYHGLLVDLFEYDDVYVRAIDVAAGNRLFYHVVDDDVIALQILRKVNTEDMMGEVYFFPLNRILAKPSKKIADQDGRPLIDALRYDGLFDALFRKVFGQMAVVRNLEAALRIMKSEGVSCVTFDGDQVRRGGMMSGGYLDVNRSRLGVYLVHKKLLKRKDDVEELLKNATLKVQEIMTDVDNLRMKEVALEQKAAALKDELDIGLRKKYEMSQQLRLVVDSKEPKMALYMTQKNRVREMEANKENLEKQLGTPFLSQLTAEERELLQNLQAGIKEKRARMEEVANKCAELDVIKLQMENFLSVNLLRERDSLQARVDDISLLEKRNNLQAEIAEMESLSHRISEIAAKVIELDEELAAYEESKRMESVGLEEYQEHQNELELRRVELLKKVDRIYMKRFDLLARVEEDLRKMRNVYPLPLHSKEYENCSLKELNGKLSEALNHLREYKVVNEAAVYQYEEANALWEEVKKNFDQNRADLKAIDDALKVLDQRKYDAIELTFRQVSKEFRLVFQKLVPGGRGSIVMRVRRTDSKRSVRPNAHRVEAFVGLSVKVSFAETADIRDVQILSGGQKTVVSLALIFAIHKIDRSPFYIFDEVDAALDAQYRQALADMIHELSKRSQFITTTFRPELIASADKCYIVNFRDKESRIEAVTEERAYGFVERTHVGH</sequence>
<accession>A0A914ZXT5</accession>
<dbReference type="InterPro" id="IPR036277">
    <property type="entry name" value="SMC_hinge_sf"/>
</dbReference>
<dbReference type="Gene3D" id="3.30.70.1620">
    <property type="match status" value="1"/>
</dbReference>
<dbReference type="SUPFAM" id="SSF75553">
    <property type="entry name" value="Smc hinge domain"/>
    <property type="match status" value="1"/>
</dbReference>
<feature type="coiled-coil region" evidence="3">
    <location>
        <begin position="232"/>
        <end position="433"/>
    </location>
</feature>
<evidence type="ECO:0000259" key="4">
    <source>
        <dbReference type="SMART" id="SM00968"/>
    </source>
</evidence>
<evidence type="ECO:0000256" key="2">
    <source>
        <dbReference type="PIRNR" id="PIRNR005719"/>
    </source>
</evidence>
<dbReference type="PANTHER" id="PTHR43977">
    <property type="entry name" value="STRUCTURAL MAINTENANCE OF CHROMOSOMES PROTEIN 3"/>
    <property type="match status" value="1"/>
</dbReference>
<dbReference type="Gene3D" id="1.20.1060.20">
    <property type="match status" value="1"/>
</dbReference>
<keyword evidence="2" id="KW-0539">Nucleus</keyword>
<dbReference type="GO" id="GO:0005524">
    <property type="term" value="F:ATP binding"/>
    <property type="evidence" value="ECO:0007669"/>
    <property type="project" value="InterPro"/>
</dbReference>